<reference evidence="1 2" key="1">
    <citation type="submission" date="2018-09" db="EMBL/GenBank/DDBJ databases">
        <title>Arachidicoccus sp. nov., a bacterium isolated from soil.</title>
        <authorList>
            <person name="Weon H.-Y."/>
            <person name="Kwon S.-W."/>
            <person name="Lee S.A."/>
        </authorList>
    </citation>
    <scope>NUCLEOTIDE SEQUENCE [LARGE SCALE GENOMIC DNA]</scope>
    <source>
        <strain evidence="1 2">KIS59-12</strain>
    </source>
</reference>
<accession>A0A386HNV8</accession>
<protein>
    <submittedName>
        <fullName evidence="1">Uncharacterized protein</fullName>
    </submittedName>
</protein>
<proteinExistence type="predicted"/>
<organism evidence="1 2">
    <name type="scientific">Arachidicoccus soli</name>
    <dbReference type="NCBI Taxonomy" id="2341117"/>
    <lineage>
        <taxon>Bacteria</taxon>
        <taxon>Pseudomonadati</taxon>
        <taxon>Bacteroidota</taxon>
        <taxon>Chitinophagia</taxon>
        <taxon>Chitinophagales</taxon>
        <taxon>Chitinophagaceae</taxon>
        <taxon>Arachidicoccus</taxon>
    </lineage>
</organism>
<name>A0A386HNV8_9BACT</name>
<dbReference type="AlphaFoldDB" id="A0A386HNV8"/>
<evidence type="ECO:0000313" key="2">
    <source>
        <dbReference type="Proteomes" id="UP000266118"/>
    </source>
</evidence>
<dbReference type="KEGG" id="ark:D6B99_06660"/>
<dbReference type="EMBL" id="CP032489">
    <property type="protein sequence ID" value="AYD47319.1"/>
    <property type="molecule type" value="Genomic_DNA"/>
</dbReference>
<keyword evidence="2" id="KW-1185">Reference proteome</keyword>
<gene>
    <name evidence="1" type="ORF">D6B99_06660</name>
</gene>
<dbReference type="RefSeq" id="WP_119986311.1">
    <property type="nucleotide sequence ID" value="NZ_CP032489.1"/>
</dbReference>
<dbReference type="Proteomes" id="UP000266118">
    <property type="component" value="Chromosome"/>
</dbReference>
<sequence>METVTIDILNSKAVRLLHDLELLQLIRVRKEKSQTETQINWSEKYKGAMSKQPLSNIDNQLNELRSAWE</sequence>
<dbReference type="OrthoDB" id="964950at2"/>
<evidence type="ECO:0000313" key="1">
    <source>
        <dbReference type="EMBL" id="AYD47319.1"/>
    </source>
</evidence>